<keyword evidence="1 5" id="KW-0963">Cytoplasm</keyword>
<dbReference type="GO" id="GO:0005829">
    <property type="term" value="C:cytosol"/>
    <property type="evidence" value="ECO:0007669"/>
    <property type="project" value="TreeGrafter"/>
</dbReference>
<dbReference type="GO" id="GO:0000967">
    <property type="term" value="P:rRNA 5'-end processing"/>
    <property type="evidence" value="ECO:0007669"/>
    <property type="project" value="UniProtKB-UniRule"/>
</dbReference>
<feature type="region of interest" description="Disordered" evidence="6">
    <location>
        <begin position="1"/>
        <end position="21"/>
    </location>
</feature>
<dbReference type="PANTHER" id="PTHR33317">
    <property type="entry name" value="POLYNUCLEOTIDYL TRANSFERASE, RIBONUCLEASE H-LIKE SUPERFAMILY PROTEIN"/>
    <property type="match status" value="1"/>
</dbReference>
<comment type="subcellular location">
    <subcellularLocation>
        <location evidence="5">Cytoplasm</location>
    </subcellularLocation>
</comment>
<evidence type="ECO:0000256" key="2">
    <source>
        <dbReference type="ARBA" id="ARBA00022517"/>
    </source>
</evidence>
<evidence type="ECO:0000256" key="6">
    <source>
        <dbReference type="SAM" id="MobiDB-lite"/>
    </source>
</evidence>
<keyword evidence="4 5" id="KW-0378">Hydrolase</keyword>
<protein>
    <recommendedName>
        <fullName evidence="5">Putative pre-16S rRNA nuclease</fullName>
        <ecNumber evidence="5">3.1.-.-</ecNumber>
    </recommendedName>
</protein>
<organism evidence="8 9">
    <name type="scientific">Arsenicicoccus cauae</name>
    <dbReference type="NCBI Taxonomy" id="2663847"/>
    <lineage>
        <taxon>Bacteria</taxon>
        <taxon>Bacillati</taxon>
        <taxon>Actinomycetota</taxon>
        <taxon>Actinomycetes</taxon>
        <taxon>Micrococcales</taxon>
        <taxon>Intrasporangiaceae</taxon>
        <taxon>Arsenicicoccus</taxon>
    </lineage>
</organism>
<comment type="similarity">
    <text evidence="5">Belongs to the YqgF HJR family.</text>
</comment>
<dbReference type="PANTHER" id="PTHR33317:SF4">
    <property type="entry name" value="POLYNUCLEOTIDYL TRANSFERASE, RIBONUCLEASE H-LIKE SUPERFAMILY PROTEIN"/>
    <property type="match status" value="1"/>
</dbReference>
<dbReference type="Gene3D" id="3.30.420.140">
    <property type="entry name" value="YqgF/RNase H-like domain"/>
    <property type="match status" value="1"/>
</dbReference>
<dbReference type="HAMAP" id="MF_00651">
    <property type="entry name" value="Nuclease_YqgF"/>
    <property type="match status" value="1"/>
</dbReference>
<keyword evidence="9" id="KW-1185">Reference proteome</keyword>
<dbReference type="AlphaFoldDB" id="A0A6I3J1A9"/>
<dbReference type="InterPro" id="IPR005227">
    <property type="entry name" value="YqgF"/>
</dbReference>
<comment type="function">
    <text evidence="5">Could be a nuclease involved in processing of the 5'-end of pre-16S rRNA.</text>
</comment>
<dbReference type="Proteomes" id="UP000431092">
    <property type="component" value="Unassembled WGS sequence"/>
</dbReference>
<evidence type="ECO:0000256" key="5">
    <source>
        <dbReference type="HAMAP-Rule" id="MF_00651"/>
    </source>
</evidence>
<evidence type="ECO:0000313" key="8">
    <source>
        <dbReference type="EMBL" id="MTB73176.1"/>
    </source>
</evidence>
<evidence type="ECO:0000256" key="4">
    <source>
        <dbReference type="ARBA" id="ARBA00022801"/>
    </source>
</evidence>
<dbReference type="GO" id="GO:0016788">
    <property type="term" value="F:hydrolase activity, acting on ester bonds"/>
    <property type="evidence" value="ECO:0007669"/>
    <property type="project" value="UniProtKB-UniRule"/>
</dbReference>
<evidence type="ECO:0000259" key="7">
    <source>
        <dbReference type="SMART" id="SM00732"/>
    </source>
</evidence>
<proteinExistence type="inferred from homology"/>
<keyword evidence="3 5" id="KW-0540">Nuclease</keyword>
<dbReference type="CDD" id="cd16964">
    <property type="entry name" value="YqgF"/>
    <property type="match status" value="1"/>
</dbReference>
<gene>
    <name evidence="8" type="primary">ruvX</name>
    <name evidence="8" type="ORF">GGG17_14635</name>
</gene>
<dbReference type="GO" id="GO:0004518">
    <property type="term" value="F:nuclease activity"/>
    <property type="evidence" value="ECO:0007669"/>
    <property type="project" value="UniProtKB-KW"/>
</dbReference>
<comment type="caution">
    <text evidence="8">The sequence shown here is derived from an EMBL/GenBank/DDBJ whole genome shotgun (WGS) entry which is preliminary data.</text>
</comment>
<accession>A0A6I3J1A9</accession>
<dbReference type="NCBIfam" id="TIGR00250">
    <property type="entry name" value="RNAse_H_YqgF"/>
    <property type="match status" value="1"/>
</dbReference>
<sequence length="231" mass="23725">MADVPGAPAGPDGTVAPARQDDRQVTLPRGVRLGVDVGTVRVGVARSDPDGLVATPEATVAHVPGRHTDVAAVAALAAEAGASVVYVGLPRTLAGGEGESARRAREFATGLLGSTQTAAGGPGIEVRLVDERLTTVDAARQLRDSGRRARAQRQVIDQAAAVLILQVALDHERSTGRRAGATPAEEPGPVADARRAATPIPDRPRKARHRGRGADARSGATVEPDDKDPSP</sequence>
<dbReference type="RefSeq" id="WP_154594432.1">
    <property type="nucleotide sequence ID" value="NZ_WLVL01000046.1"/>
</dbReference>
<name>A0A6I3J1A9_9MICO</name>
<dbReference type="EMBL" id="WLVL01000046">
    <property type="protein sequence ID" value="MTB73176.1"/>
    <property type="molecule type" value="Genomic_DNA"/>
</dbReference>
<dbReference type="EC" id="3.1.-.-" evidence="5"/>
<feature type="domain" description="YqgF/RNase H-like" evidence="7">
    <location>
        <begin position="30"/>
        <end position="138"/>
    </location>
</feature>
<dbReference type="Pfam" id="PF03652">
    <property type="entry name" value="RuvX"/>
    <property type="match status" value="1"/>
</dbReference>
<reference evidence="8 9" key="1">
    <citation type="submission" date="2019-11" db="EMBL/GenBank/DDBJ databases">
        <title>Whole genome sequencing identifies a novel species of the genus Arsenicicoccus isolated from human blood.</title>
        <authorList>
            <person name="Jeong J.H."/>
            <person name="Kweon O.J."/>
            <person name="Kim H.R."/>
            <person name="Kim T.-H."/>
            <person name="Ha S.-M."/>
            <person name="Lee M.-K."/>
        </authorList>
    </citation>
    <scope>NUCLEOTIDE SEQUENCE [LARGE SCALE GENOMIC DNA]</scope>
    <source>
        <strain evidence="8 9">MKL-02</strain>
    </source>
</reference>
<dbReference type="InterPro" id="IPR006641">
    <property type="entry name" value="YqgF/RNaseH-like_dom"/>
</dbReference>
<evidence type="ECO:0000313" key="9">
    <source>
        <dbReference type="Proteomes" id="UP000431092"/>
    </source>
</evidence>
<feature type="region of interest" description="Disordered" evidence="6">
    <location>
        <begin position="173"/>
        <end position="231"/>
    </location>
</feature>
<evidence type="ECO:0000256" key="3">
    <source>
        <dbReference type="ARBA" id="ARBA00022722"/>
    </source>
</evidence>
<keyword evidence="2 5" id="KW-0690">Ribosome biogenesis</keyword>
<dbReference type="InterPro" id="IPR012337">
    <property type="entry name" value="RNaseH-like_sf"/>
</dbReference>
<dbReference type="SUPFAM" id="SSF53098">
    <property type="entry name" value="Ribonuclease H-like"/>
    <property type="match status" value="1"/>
</dbReference>
<evidence type="ECO:0000256" key="1">
    <source>
        <dbReference type="ARBA" id="ARBA00022490"/>
    </source>
</evidence>
<dbReference type="InterPro" id="IPR037027">
    <property type="entry name" value="YqgF/RNaseH-like_dom_sf"/>
</dbReference>
<dbReference type="SMART" id="SM00732">
    <property type="entry name" value="YqgFc"/>
    <property type="match status" value="1"/>
</dbReference>